<dbReference type="KEGG" id="ska:CP970_19455"/>
<protein>
    <submittedName>
        <fullName evidence="1">Uncharacterized protein</fullName>
    </submittedName>
</protein>
<organism evidence="1 2">
    <name type="scientific">Streptomyces kanamyceticus</name>
    <dbReference type="NCBI Taxonomy" id="1967"/>
    <lineage>
        <taxon>Bacteria</taxon>
        <taxon>Bacillati</taxon>
        <taxon>Actinomycetota</taxon>
        <taxon>Actinomycetes</taxon>
        <taxon>Kitasatosporales</taxon>
        <taxon>Streptomycetaceae</taxon>
        <taxon>Streptomyces</taxon>
    </lineage>
</organism>
<keyword evidence="2" id="KW-1185">Reference proteome</keyword>
<gene>
    <name evidence="1" type="ORF">CP970_19455</name>
</gene>
<evidence type="ECO:0000313" key="1">
    <source>
        <dbReference type="EMBL" id="QEU92798.1"/>
    </source>
</evidence>
<reference evidence="1 2" key="1">
    <citation type="submission" date="2017-09" db="EMBL/GenBank/DDBJ databases">
        <authorList>
            <person name="Lee N."/>
            <person name="Cho B.-K."/>
        </authorList>
    </citation>
    <scope>NUCLEOTIDE SEQUENCE [LARGE SCALE GENOMIC DNA]</scope>
    <source>
        <strain evidence="1 2">ATCC 12853</strain>
    </source>
</reference>
<dbReference type="AlphaFoldDB" id="A0A5J6GFY4"/>
<evidence type="ECO:0000313" key="2">
    <source>
        <dbReference type="Proteomes" id="UP000325529"/>
    </source>
</evidence>
<accession>A0A5J6GFY4</accession>
<name>A0A5J6GFY4_STRKN</name>
<sequence>MDEAGRSLVEALEALGITEFDDSHIVEPCSHPHCTEHSRDTVLSMGNYRAATVRTVAEKLRRLAIDLAATR</sequence>
<proteinExistence type="predicted"/>
<dbReference type="EMBL" id="CP023699">
    <property type="protein sequence ID" value="QEU92798.1"/>
    <property type="molecule type" value="Genomic_DNA"/>
</dbReference>
<dbReference type="Proteomes" id="UP000325529">
    <property type="component" value="Chromosome"/>
</dbReference>